<dbReference type="PANTHER" id="PTHR43165">
    <property type="entry name" value="METALLOPHOSPHOESTERASE"/>
    <property type="match status" value="1"/>
</dbReference>
<reference evidence="5" key="1">
    <citation type="submission" date="2017-09" db="EMBL/GenBank/DDBJ databases">
        <title>Depth-based differentiation of microbial function through sediment-hosted aquifers and enrichment of novel symbionts in the deep terrestrial subsurface.</title>
        <authorList>
            <person name="Probst A.J."/>
            <person name="Ladd B."/>
            <person name="Jarett J.K."/>
            <person name="Geller-Mcgrath D.E."/>
            <person name="Sieber C.M.K."/>
            <person name="Emerson J.B."/>
            <person name="Anantharaman K."/>
            <person name="Thomas B.C."/>
            <person name="Malmstrom R."/>
            <person name="Stieglmeier M."/>
            <person name="Klingl A."/>
            <person name="Woyke T."/>
            <person name="Ryan C.M."/>
            <person name="Banfield J.F."/>
        </authorList>
    </citation>
    <scope>NUCLEOTIDE SEQUENCE [LARGE SCALE GENOMIC DNA]</scope>
</reference>
<dbReference type="CDD" id="cd00841">
    <property type="entry name" value="MPP_YfcE"/>
    <property type="match status" value="1"/>
</dbReference>
<dbReference type="EMBL" id="PFPL01000059">
    <property type="protein sequence ID" value="PIZ95268.1"/>
    <property type="molecule type" value="Genomic_DNA"/>
</dbReference>
<keyword evidence="2" id="KW-0479">Metal-binding</keyword>
<dbReference type="Pfam" id="PF12850">
    <property type="entry name" value="Metallophos_2"/>
    <property type="match status" value="1"/>
</dbReference>
<dbReference type="Gene3D" id="3.60.21.10">
    <property type="match status" value="1"/>
</dbReference>
<evidence type="ECO:0000313" key="4">
    <source>
        <dbReference type="EMBL" id="PIZ95268.1"/>
    </source>
</evidence>
<proteinExistence type="inferred from homology"/>
<dbReference type="InterPro" id="IPR000979">
    <property type="entry name" value="Phosphodiesterase_MJ0936/Vps29"/>
</dbReference>
<sequence>MKIAIISDIHENFHNLVLFFKEIEKLNVKKIICLGDLMNNGIAKMLAASDIPVIAIWGNNDGDKVAITKTSLKEGSNLTVGFTTYDFLEIDNKKIFITHYPIIAKPMAKSGDFDAVFYGHSHKKHIDKVNDCIIVNPGEISSHRTSTASFAIYDTTKNDVEIIELENIICVNTEDAKKYRNEKQIKPPNSKTHEY</sequence>
<dbReference type="InterPro" id="IPR053193">
    <property type="entry name" value="MetalloPDE_YfcE-like"/>
</dbReference>
<comment type="cofactor">
    <cofactor evidence="2">
        <name>a divalent metal cation</name>
        <dbReference type="ChEBI" id="CHEBI:60240"/>
    </cofactor>
</comment>
<evidence type="ECO:0000256" key="1">
    <source>
        <dbReference type="ARBA" id="ARBA00008950"/>
    </source>
</evidence>
<name>A0A2M7V8W8_9BACT</name>
<dbReference type="NCBIfam" id="TIGR00040">
    <property type="entry name" value="yfcE"/>
    <property type="match status" value="1"/>
</dbReference>
<feature type="domain" description="Calcineurin-like phosphoesterase" evidence="3">
    <location>
        <begin position="1"/>
        <end position="157"/>
    </location>
</feature>
<dbReference type="InterPro" id="IPR024654">
    <property type="entry name" value="Calcineurin-like_PHP_lpxH"/>
</dbReference>
<accession>A0A2M7V8W8</accession>
<dbReference type="Proteomes" id="UP000231453">
    <property type="component" value="Unassembled WGS sequence"/>
</dbReference>
<protein>
    <recommendedName>
        <fullName evidence="2">Phosphoesterase</fullName>
        <ecNumber evidence="2">3.1.4.-</ecNumber>
    </recommendedName>
</protein>
<dbReference type="PANTHER" id="PTHR43165:SF1">
    <property type="entry name" value="PHOSPHODIESTERASE MJ0936"/>
    <property type="match status" value="1"/>
</dbReference>
<dbReference type="InterPro" id="IPR029052">
    <property type="entry name" value="Metallo-depent_PP-like"/>
</dbReference>
<dbReference type="EC" id="3.1.4.-" evidence="2"/>
<dbReference type="InterPro" id="IPR041802">
    <property type="entry name" value="MPP_YfcE"/>
</dbReference>
<dbReference type="GO" id="GO:0046872">
    <property type="term" value="F:metal ion binding"/>
    <property type="evidence" value="ECO:0007669"/>
    <property type="project" value="UniProtKB-KW"/>
</dbReference>
<evidence type="ECO:0000256" key="2">
    <source>
        <dbReference type="RuleBase" id="RU362039"/>
    </source>
</evidence>
<comment type="caution">
    <text evidence="4">The sequence shown here is derived from an EMBL/GenBank/DDBJ whole genome shotgun (WGS) entry which is preliminary data.</text>
</comment>
<dbReference type="SUPFAM" id="SSF56300">
    <property type="entry name" value="Metallo-dependent phosphatases"/>
    <property type="match status" value="1"/>
</dbReference>
<organism evidence="4 5">
    <name type="scientific">Candidatus Magasanikbacteria bacterium CG_4_10_14_0_2_um_filter_33_14</name>
    <dbReference type="NCBI Taxonomy" id="1974636"/>
    <lineage>
        <taxon>Bacteria</taxon>
        <taxon>Candidatus Magasanikiibacteriota</taxon>
    </lineage>
</organism>
<dbReference type="AlphaFoldDB" id="A0A2M7V8W8"/>
<comment type="similarity">
    <text evidence="1 2">Belongs to the metallophosphoesterase superfamily. YfcE family.</text>
</comment>
<evidence type="ECO:0000259" key="3">
    <source>
        <dbReference type="Pfam" id="PF12850"/>
    </source>
</evidence>
<dbReference type="GO" id="GO:0016787">
    <property type="term" value="F:hydrolase activity"/>
    <property type="evidence" value="ECO:0007669"/>
    <property type="project" value="UniProtKB-UniRule"/>
</dbReference>
<gene>
    <name evidence="4" type="ORF">COX80_04875</name>
</gene>
<evidence type="ECO:0000313" key="5">
    <source>
        <dbReference type="Proteomes" id="UP000231453"/>
    </source>
</evidence>